<proteinExistence type="predicted"/>
<accession>A0A6J7IG39</accession>
<organism evidence="1">
    <name type="scientific">freshwater metagenome</name>
    <dbReference type="NCBI Taxonomy" id="449393"/>
    <lineage>
        <taxon>unclassified sequences</taxon>
        <taxon>metagenomes</taxon>
        <taxon>ecological metagenomes</taxon>
    </lineage>
</organism>
<name>A0A6J7IG39_9ZZZZ</name>
<sequence>MTRPPTSSLSVVLLPSGRRTELLDLVEEWTRAWILTPALWLSAGDIKPFASERGSAREIGPPNITAQVIGRNGRREVDPFIELGRHELEIVRLVSVRAIEGESPYEVAQDTSLDILSDYLALSQPASTKLIRINVICAPTQVTGGSARHLLEPGWHVNVLASPEDRPTAASFDGFTRASDPMRFDGFMLAHVATSAALWPNISDGPYDEFEPQPDISTVQLQRINVRGVLSDGLVLNVGRAALDACRRGISPLTDGLVSVDVVDIEPIAEDQVHSVIDTMIEISLGIDERRLAYHPVNWGQDPVKRRIGFSQSLTEFARFSVDKIKNLPWYIADSVRLRAGSALTDKLHGQHGEAEVSAARLRSSMDLEFMREVRAIESERAALAQTMREPIPEGRMDIYGRVWEGLRKLSFAILDGSAGPAGVQMPTSDEHAGRSKVLPDANDAFPDWRADWPVPEWLKASRSLAQREPSEISWLDVDRATELLGVVDVRYQRLQKRTEDLEKRLALISAEREHLDDVLRDLDSDVLDLGEECQWLQADLQIEEESWVSMLQAVAPSPIQGEQS</sequence>
<gene>
    <name evidence="1" type="ORF">UFOPK3720_00667</name>
</gene>
<dbReference type="AlphaFoldDB" id="A0A6J7IG39"/>
<evidence type="ECO:0000313" key="1">
    <source>
        <dbReference type="EMBL" id="CAB4929969.1"/>
    </source>
</evidence>
<reference evidence="1" key="1">
    <citation type="submission" date="2020-05" db="EMBL/GenBank/DDBJ databases">
        <authorList>
            <person name="Chiriac C."/>
            <person name="Salcher M."/>
            <person name="Ghai R."/>
            <person name="Kavagutti S V."/>
        </authorList>
    </citation>
    <scope>NUCLEOTIDE SEQUENCE</scope>
</reference>
<protein>
    <submittedName>
        <fullName evidence="1">Unannotated protein</fullName>
    </submittedName>
</protein>
<dbReference type="EMBL" id="CAFBNB010000103">
    <property type="protein sequence ID" value="CAB4929969.1"/>
    <property type="molecule type" value="Genomic_DNA"/>
</dbReference>